<gene>
    <name evidence="2" type="ORF">P8X34_11910</name>
</gene>
<protein>
    <submittedName>
        <fullName evidence="2">Zonular occludens toxin domain-containing protein</fullName>
    </submittedName>
</protein>
<feature type="domain" description="Zona occludens toxin N-terminal" evidence="1">
    <location>
        <begin position="144"/>
        <end position="280"/>
    </location>
</feature>
<dbReference type="InterPro" id="IPR027417">
    <property type="entry name" value="P-loop_NTPase"/>
</dbReference>
<name>A0ABV4T6Q9_9EURY</name>
<comment type="caution">
    <text evidence="2">The sequence shown here is derived from an EMBL/GenBank/DDBJ whole genome shotgun (WGS) entry which is preliminary data.</text>
</comment>
<organism evidence="2 3">
    <name type="scientific">Pyrococcus kukulkanii</name>
    <dbReference type="NCBI Taxonomy" id="1609559"/>
    <lineage>
        <taxon>Archaea</taxon>
        <taxon>Methanobacteriati</taxon>
        <taxon>Methanobacteriota</taxon>
        <taxon>Thermococci</taxon>
        <taxon>Thermococcales</taxon>
        <taxon>Thermococcaceae</taxon>
        <taxon>Pyrococcus</taxon>
    </lineage>
</organism>
<dbReference type="InterPro" id="IPR036390">
    <property type="entry name" value="WH_DNA-bd_sf"/>
</dbReference>
<reference evidence="2 3" key="1">
    <citation type="submission" date="2023-03" db="EMBL/GenBank/DDBJ databases">
        <title>Speciation in Pyrococcus: adaptation to high temperature as a mechanism.</title>
        <authorList>
            <person name="Gu J."/>
        </authorList>
    </citation>
    <scope>NUCLEOTIDE SEQUENCE [LARGE SCALE GENOMIC DNA]</scope>
    <source>
        <strain evidence="2 3">LMOA34</strain>
    </source>
</reference>
<dbReference type="RefSeq" id="WP_372825033.1">
    <property type="nucleotide sequence ID" value="NZ_JARRIF010000002.1"/>
</dbReference>
<dbReference type="SUPFAM" id="SSF46785">
    <property type="entry name" value="Winged helix' DNA-binding domain"/>
    <property type="match status" value="1"/>
</dbReference>
<sequence>MNSSEHYNKLEELFKRIEASKINKKAFIESYISTLGLFDTDFPYYRQLNNLILLAYRWAELHGIKDFDLARDLDKLPRLLRMKIIKVYTRAVNYRITTFDSSKKLFFSVDLYVPKKKLKEEIEELSLDEIVPRWATSTPTIIGVVSGFLGTGKTDFSLKIAELFLRKGYVKYIITNIKPIETHPDFRKFKGRYIEVSTLSELIVKLYELKDVPKIFILDEAAIHISNRRAMSKLNLIMNNLMRLFRKLKTHYIVTTQDFGSIDKAVREAANLLIYKETRDKAYVQELFELPAKEYYLVDIRGTTIPFDTTDVADFQIDIDTDTFSQALRIIAQDQGVDNLKNLLYASGAGGQITELKRELYETILKLGEFTYQDVMDILDINYKTLVDYVNKLTDRNILRKVRQGKNVFFELTEEGRRKLELILEKGSEHVLYSLENTEEVV</sequence>
<dbReference type="InterPro" id="IPR008900">
    <property type="entry name" value="Zot_N"/>
</dbReference>
<accession>A0ABV4T6Q9</accession>
<dbReference type="Gene3D" id="3.40.50.300">
    <property type="entry name" value="P-loop containing nucleotide triphosphate hydrolases"/>
    <property type="match status" value="1"/>
</dbReference>
<dbReference type="Pfam" id="PF05707">
    <property type="entry name" value="Zot"/>
    <property type="match status" value="1"/>
</dbReference>
<dbReference type="Proteomes" id="UP001571980">
    <property type="component" value="Unassembled WGS sequence"/>
</dbReference>
<keyword evidence="3" id="KW-1185">Reference proteome</keyword>
<evidence type="ECO:0000313" key="3">
    <source>
        <dbReference type="Proteomes" id="UP001571980"/>
    </source>
</evidence>
<proteinExistence type="predicted"/>
<evidence type="ECO:0000313" key="2">
    <source>
        <dbReference type="EMBL" id="MFA4805432.1"/>
    </source>
</evidence>
<dbReference type="InterPro" id="IPR036388">
    <property type="entry name" value="WH-like_DNA-bd_sf"/>
</dbReference>
<evidence type="ECO:0000259" key="1">
    <source>
        <dbReference type="Pfam" id="PF05707"/>
    </source>
</evidence>
<dbReference type="EMBL" id="JARRIG010000009">
    <property type="protein sequence ID" value="MFA4805432.1"/>
    <property type="molecule type" value="Genomic_DNA"/>
</dbReference>
<dbReference type="Gene3D" id="1.10.10.10">
    <property type="entry name" value="Winged helix-like DNA-binding domain superfamily/Winged helix DNA-binding domain"/>
    <property type="match status" value="1"/>
</dbReference>
<dbReference type="SUPFAM" id="SSF52540">
    <property type="entry name" value="P-loop containing nucleoside triphosphate hydrolases"/>
    <property type="match status" value="1"/>
</dbReference>